<feature type="domain" description="PDZ" evidence="18">
    <location>
        <begin position="404"/>
        <end position="479"/>
    </location>
</feature>
<proteinExistence type="inferred from homology"/>
<organism evidence="19 20">
    <name type="scientific">Arenimonas terrae</name>
    <dbReference type="NCBI Taxonomy" id="2546226"/>
    <lineage>
        <taxon>Bacteria</taxon>
        <taxon>Pseudomonadati</taxon>
        <taxon>Pseudomonadota</taxon>
        <taxon>Gammaproteobacteria</taxon>
        <taxon>Lysobacterales</taxon>
        <taxon>Lysobacteraceae</taxon>
        <taxon>Arenimonas</taxon>
    </lineage>
</organism>
<dbReference type="InterPro" id="IPR009003">
    <property type="entry name" value="Peptidase_S1_PA"/>
</dbReference>
<dbReference type="Gene3D" id="2.40.10.120">
    <property type="match status" value="1"/>
</dbReference>
<dbReference type="InterPro" id="IPR011782">
    <property type="entry name" value="Pept_S1C_Do"/>
</dbReference>
<gene>
    <name evidence="19" type="ORF">E1B00_03975</name>
</gene>
<sequence>MSRMFRHFFALFLALMVPVVAQAQAPAAAPEGEPIVDLPDFTRLVERAGPAVVNIEATIGGGEEREVASGPQPRGQEDLPEDMPEFFKRFFEQQPGMPAPRPRSGVSQGTGFIISADGYVLTNHHVVDGASEIVVRLSDRNELKAELVGSDPLSDVALLKVKGVGLPVLRIGDSRSLKPGQWVLAIGSPFGFDHSVTAGIVSGVGRRSLDPSQQYVPFIQTDVAINRGNSGGPLLNVRGEVVGINSQIFSNSGGYMGVSFAIPIEVAMNAVRQLRDTGKVVRGQLGVRIQDVTRENAAELGLDRPVGAFVDSVENGSAASKAGIRPGDVITRFNGREIARSAELPPMVGAMPPGSRASLGLLRDGKPLDVVVTLSALDAAATPADPAAAPAVEPAGGNILGLAVEELDAAARSALGLKAGEGVLVARVAGLAARRAGVVPGDVILQVNKAPVGSAAAFEAAVKNLKSGDEVRLLVRNARSTGFITFQVR</sequence>
<dbReference type="GO" id="GO:0042597">
    <property type="term" value="C:periplasmic space"/>
    <property type="evidence" value="ECO:0007669"/>
    <property type="project" value="UniProtKB-SubCell"/>
</dbReference>
<evidence type="ECO:0000256" key="1">
    <source>
        <dbReference type="ARBA" id="ARBA00001772"/>
    </source>
</evidence>
<evidence type="ECO:0000259" key="18">
    <source>
        <dbReference type="PROSITE" id="PS50106"/>
    </source>
</evidence>
<feature type="active site" description="Charge relay system" evidence="15">
    <location>
        <position position="230"/>
    </location>
</feature>
<dbReference type="PANTHER" id="PTHR22939:SF130">
    <property type="entry name" value="PERIPLASMIC SERINE ENDOPROTEASE DEGP-LIKE-RELATED"/>
    <property type="match status" value="1"/>
</dbReference>
<comment type="catalytic activity">
    <reaction evidence="1">
        <text>Acts on substrates that are at least partially unfolded. The cleavage site P1 residue is normally between a pair of hydrophobic residues, such as Val-|-Val.</text>
        <dbReference type="EC" id="3.4.21.107"/>
    </reaction>
</comment>
<dbReference type="GO" id="GO:0006508">
    <property type="term" value="P:proteolysis"/>
    <property type="evidence" value="ECO:0007669"/>
    <property type="project" value="UniProtKB-KW"/>
</dbReference>
<evidence type="ECO:0000256" key="11">
    <source>
        <dbReference type="ARBA" id="ARBA00022801"/>
    </source>
</evidence>
<evidence type="ECO:0000256" key="7">
    <source>
        <dbReference type="ARBA" id="ARBA00022670"/>
    </source>
</evidence>
<dbReference type="AlphaFoldDB" id="A0A5C4RVA3"/>
<keyword evidence="7 19" id="KW-0645">Protease</keyword>
<evidence type="ECO:0000256" key="15">
    <source>
        <dbReference type="PIRSR" id="PIRSR611782-1"/>
    </source>
</evidence>
<dbReference type="InterPro" id="IPR036034">
    <property type="entry name" value="PDZ_sf"/>
</dbReference>
<feature type="binding site" evidence="16">
    <location>
        <position position="125"/>
    </location>
    <ligand>
        <name>substrate</name>
    </ligand>
</feature>
<keyword evidence="13" id="KW-0346">Stress response</keyword>
<comment type="function">
    <text evidence="2">Might be efficient in the degradation of transiently denatured and unfolded proteins which accumulate in the periplasm following stress conditions.</text>
</comment>
<keyword evidence="9" id="KW-0677">Repeat</keyword>
<dbReference type="EC" id="3.4.21.107" evidence="5"/>
<feature type="active site" description="Charge relay system" evidence="15">
    <location>
        <position position="125"/>
    </location>
</feature>
<evidence type="ECO:0000256" key="13">
    <source>
        <dbReference type="ARBA" id="ARBA00023016"/>
    </source>
</evidence>
<comment type="subcellular location">
    <subcellularLocation>
        <location evidence="3">Periplasm</location>
    </subcellularLocation>
</comment>
<dbReference type="GO" id="GO:0004252">
    <property type="term" value="F:serine-type endopeptidase activity"/>
    <property type="evidence" value="ECO:0007669"/>
    <property type="project" value="InterPro"/>
</dbReference>
<evidence type="ECO:0000256" key="2">
    <source>
        <dbReference type="ARBA" id="ARBA00002610"/>
    </source>
</evidence>
<evidence type="ECO:0000313" key="20">
    <source>
        <dbReference type="Proteomes" id="UP000305760"/>
    </source>
</evidence>
<dbReference type="RefSeq" id="WP_139445926.1">
    <property type="nucleotide sequence ID" value="NZ_SMDR01000001.1"/>
</dbReference>
<evidence type="ECO:0000256" key="14">
    <source>
        <dbReference type="ARBA" id="ARBA00032850"/>
    </source>
</evidence>
<keyword evidence="8 17" id="KW-0732">Signal</keyword>
<feature type="active site" description="Charge relay system" evidence="15">
    <location>
        <position position="155"/>
    </location>
</feature>
<dbReference type="SUPFAM" id="SSF50156">
    <property type="entry name" value="PDZ domain-like"/>
    <property type="match status" value="2"/>
</dbReference>
<evidence type="ECO:0000256" key="16">
    <source>
        <dbReference type="PIRSR" id="PIRSR611782-2"/>
    </source>
</evidence>
<dbReference type="NCBIfam" id="TIGR02037">
    <property type="entry name" value="degP_htrA_DO"/>
    <property type="match status" value="1"/>
</dbReference>
<keyword evidence="20" id="KW-1185">Reference proteome</keyword>
<dbReference type="OrthoDB" id="9758917at2"/>
<dbReference type="Proteomes" id="UP000305760">
    <property type="component" value="Unassembled WGS sequence"/>
</dbReference>
<dbReference type="InterPro" id="IPR001940">
    <property type="entry name" value="Peptidase_S1C"/>
</dbReference>
<evidence type="ECO:0000256" key="9">
    <source>
        <dbReference type="ARBA" id="ARBA00022737"/>
    </source>
</evidence>
<dbReference type="CDD" id="cd10839">
    <property type="entry name" value="cpPDZ1_DegP-like"/>
    <property type="match status" value="1"/>
</dbReference>
<evidence type="ECO:0000313" key="19">
    <source>
        <dbReference type="EMBL" id="TNJ34944.1"/>
    </source>
</evidence>
<comment type="caution">
    <text evidence="19">The sequence shown here is derived from an EMBL/GenBank/DDBJ whole genome shotgun (WGS) entry which is preliminary data.</text>
</comment>
<dbReference type="SMART" id="SM00228">
    <property type="entry name" value="PDZ"/>
    <property type="match status" value="2"/>
</dbReference>
<keyword evidence="10" id="KW-0574">Periplasm</keyword>
<dbReference type="PROSITE" id="PS50106">
    <property type="entry name" value="PDZ"/>
    <property type="match status" value="2"/>
</dbReference>
<evidence type="ECO:0000256" key="6">
    <source>
        <dbReference type="ARBA" id="ARBA00013958"/>
    </source>
</evidence>
<feature type="chain" id="PRO_5039138644" description="Probable periplasmic serine endoprotease DegP-like" evidence="17">
    <location>
        <begin position="24"/>
        <end position="489"/>
    </location>
</feature>
<dbReference type="SUPFAM" id="SSF50494">
    <property type="entry name" value="Trypsin-like serine proteases"/>
    <property type="match status" value="1"/>
</dbReference>
<keyword evidence="11" id="KW-0378">Hydrolase</keyword>
<name>A0A5C4RVA3_9GAMM</name>
<evidence type="ECO:0000256" key="4">
    <source>
        <dbReference type="ARBA" id="ARBA00010541"/>
    </source>
</evidence>
<dbReference type="Pfam" id="PF13180">
    <property type="entry name" value="PDZ_2"/>
    <property type="match status" value="2"/>
</dbReference>
<evidence type="ECO:0000256" key="5">
    <source>
        <dbReference type="ARBA" id="ARBA00013035"/>
    </source>
</evidence>
<keyword evidence="12" id="KW-0720">Serine protease</keyword>
<dbReference type="PRINTS" id="PR00834">
    <property type="entry name" value="PROTEASES2C"/>
</dbReference>
<evidence type="ECO:0000256" key="10">
    <source>
        <dbReference type="ARBA" id="ARBA00022764"/>
    </source>
</evidence>
<dbReference type="EMBL" id="SMDR01000001">
    <property type="protein sequence ID" value="TNJ34944.1"/>
    <property type="molecule type" value="Genomic_DNA"/>
</dbReference>
<evidence type="ECO:0000256" key="8">
    <source>
        <dbReference type="ARBA" id="ARBA00022729"/>
    </source>
</evidence>
<reference evidence="19 20" key="1">
    <citation type="submission" date="2019-03" db="EMBL/GenBank/DDBJ databases">
        <title>Arenimonas daejeonensis sp. nov., isolated from compost.</title>
        <authorList>
            <person name="Jeon C.O."/>
        </authorList>
    </citation>
    <scope>NUCLEOTIDE SEQUENCE [LARGE SCALE GENOMIC DNA]</scope>
    <source>
        <strain evidence="19 20">R29</strain>
    </source>
</reference>
<feature type="signal peptide" evidence="17">
    <location>
        <begin position="1"/>
        <end position="23"/>
    </location>
</feature>
<protein>
    <recommendedName>
        <fullName evidence="6">Probable periplasmic serine endoprotease DegP-like</fullName>
        <ecNumber evidence="5">3.4.21.107</ecNumber>
    </recommendedName>
    <alternativeName>
        <fullName evidence="14">Protease Do</fullName>
    </alternativeName>
</protein>
<evidence type="ECO:0000256" key="3">
    <source>
        <dbReference type="ARBA" id="ARBA00004418"/>
    </source>
</evidence>
<evidence type="ECO:0000256" key="17">
    <source>
        <dbReference type="SAM" id="SignalP"/>
    </source>
</evidence>
<feature type="domain" description="PDZ" evidence="18">
    <location>
        <begin position="282"/>
        <end position="338"/>
    </location>
</feature>
<dbReference type="PANTHER" id="PTHR22939">
    <property type="entry name" value="SERINE PROTEASE FAMILY S1C HTRA-RELATED"/>
    <property type="match status" value="1"/>
</dbReference>
<accession>A0A5C4RVA3</accession>
<feature type="binding site" evidence="16">
    <location>
        <position position="155"/>
    </location>
    <ligand>
        <name>substrate</name>
    </ligand>
</feature>
<dbReference type="Gene3D" id="2.30.42.10">
    <property type="match status" value="2"/>
</dbReference>
<dbReference type="Pfam" id="PF13365">
    <property type="entry name" value="Trypsin_2"/>
    <property type="match status" value="1"/>
</dbReference>
<dbReference type="InterPro" id="IPR001478">
    <property type="entry name" value="PDZ"/>
</dbReference>
<evidence type="ECO:0000256" key="12">
    <source>
        <dbReference type="ARBA" id="ARBA00022825"/>
    </source>
</evidence>
<comment type="similarity">
    <text evidence="4">Belongs to the peptidase S1C family.</text>
</comment>
<feature type="binding site" evidence="16">
    <location>
        <begin position="228"/>
        <end position="230"/>
    </location>
    <ligand>
        <name>substrate</name>
    </ligand>
</feature>